<keyword evidence="4" id="KW-0547">Nucleotide-binding</keyword>
<dbReference type="PANTHER" id="PTHR42788:SF19">
    <property type="entry name" value="ALIPHATIC SULFONATES IMPORT ATP-BINDING PROTEIN SSUB 2"/>
    <property type="match status" value="1"/>
</dbReference>
<dbReference type="Proteomes" id="UP000072741">
    <property type="component" value="Unassembled WGS sequence"/>
</dbReference>
<sequence length="272" mass="29971">MTQPVQAPATGVPAIEVLSAQKTYPNGTVALQPVDLTIEEGEFVTLLGPSGCGKSTLLKMVAGLLEPSDGRLLLWRKPVQQMHECPQKMSFVFQSPTLMPWATVQANVRLPLDLAKVPRAEADARVAEALELVGLAKFANALPRALSGGMQMRVSIARGLVVQPNLLLMDEPFGALDEITRHKLDADLLELWRKKKLTVVFVTHSIHEAVFLSSRVVMMAARPGRIVEEVRIDEPYPRSAEFMVSSQFQHYAKHLQRSLLAASQHTDEEHAA</sequence>
<accession>A0A147GS22</accession>
<name>A0A147GS22_9BURK</name>
<reference evidence="7 8" key="1">
    <citation type="journal article" date="2016" name="Front. Microbiol.">
        <title>Genomic Resource of Rice Seed Associated Bacteria.</title>
        <authorList>
            <person name="Midha S."/>
            <person name="Bansal K."/>
            <person name="Sharma S."/>
            <person name="Kumar N."/>
            <person name="Patil P.P."/>
            <person name="Chaudhry V."/>
            <person name="Patil P.B."/>
        </authorList>
    </citation>
    <scope>NUCLEOTIDE SEQUENCE [LARGE SCALE GENOMIC DNA]</scope>
    <source>
        <strain evidence="7 8">NS331</strain>
    </source>
</reference>
<dbReference type="SUPFAM" id="SSF52540">
    <property type="entry name" value="P-loop containing nucleoside triphosphate hydrolases"/>
    <property type="match status" value="1"/>
</dbReference>
<evidence type="ECO:0000256" key="2">
    <source>
        <dbReference type="ARBA" id="ARBA00022448"/>
    </source>
</evidence>
<dbReference type="PROSITE" id="PS50893">
    <property type="entry name" value="ABC_TRANSPORTER_2"/>
    <property type="match status" value="1"/>
</dbReference>
<gene>
    <name evidence="7" type="ORF">NS331_14945</name>
</gene>
<dbReference type="Pfam" id="PF00005">
    <property type="entry name" value="ABC_tran"/>
    <property type="match status" value="1"/>
</dbReference>
<dbReference type="EMBL" id="LDSL01000095">
    <property type="protein sequence ID" value="KTT19202.1"/>
    <property type="molecule type" value="Genomic_DNA"/>
</dbReference>
<dbReference type="InterPro" id="IPR003439">
    <property type="entry name" value="ABC_transporter-like_ATP-bd"/>
</dbReference>
<dbReference type="PROSITE" id="PS00211">
    <property type="entry name" value="ABC_TRANSPORTER_1"/>
    <property type="match status" value="1"/>
</dbReference>
<dbReference type="PANTHER" id="PTHR42788">
    <property type="entry name" value="TAURINE IMPORT ATP-BINDING PROTEIN-RELATED"/>
    <property type="match status" value="1"/>
</dbReference>
<feature type="domain" description="ABC transporter" evidence="6">
    <location>
        <begin position="15"/>
        <end position="248"/>
    </location>
</feature>
<dbReference type="InterPro" id="IPR050166">
    <property type="entry name" value="ABC_transporter_ATP-bind"/>
</dbReference>
<comment type="caution">
    <text evidence="7">The sequence shown here is derived from an EMBL/GenBank/DDBJ whole genome shotgun (WGS) entry which is preliminary data.</text>
</comment>
<dbReference type="RefSeq" id="WP_058642766.1">
    <property type="nucleotide sequence ID" value="NZ_LDSL01000095.1"/>
</dbReference>
<dbReference type="AlphaFoldDB" id="A0A147GS22"/>
<evidence type="ECO:0000313" key="8">
    <source>
        <dbReference type="Proteomes" id="UP000072741"/>
    </source>
</evidence>
<evidence type="ECO:0000259" key="6">
    <source>
        <dbReference type="PROSITE" id="PS50893"/>
    </source>
</evidence>
<keyword evidence="8" id="KW-1185">Reference proteome</keyword>
<keyword evidence="3" id="KW-1003">Cell membrane</keyword>
<dbReference type="GO" id="GO:0005524">
    <property type="term" value="F:ATP binding"/>
    <property type="evidence" value="ECO:0007669"/>
    <property type="project" value="UniProtKB-KW"/>
</dbReference>
<protein>
    <submittedName>
        <fullName evidence="7">Nitrate ABC transporter ATPase</fullName>
    </submittedName>
</protein>
<keyword evidence="5" id="KW-0067">ATP-binding</keyword>
<dbReference type="Gene3D" id="3.40.50.300">
    <property type="entry name" value="P-loop containing nucleotide triphosphate hydrolases"/>
    <property type="match status" value="1"/>
</dbReference>
<dbReference type="GO" id="GO:0016887">
    <property type="term" value="F:ATP hydrolysis activity"/>
    <property type="evidence" value="ECO:0007669"/>
    <property type="project" value="InterPro"/>
</dbReference>
<dbReference type="OrthoDB" id="8683598at2"/>
<evidence type="ECO:0000256" key="3">
    <source>
        <dbReference type="ARBA" id="ARBA00022475"/>
    </source>
</evidence>
<dbReference type="InterPro" id="IPR027417">
    <property type="entry name" value="P-loop_NTPase"/>
</dbReference>
<dbReference type="InterPro" id="IPR003593">
    <property type="entry name" value="AAA+_ATPase"/>
</dbReference>
<dbReference type="SMART" id="SM00382">
    <property type="entry name" value="AAA"/>
    <property type="match status" value="1"/>
</dbReference>
<proteinExistence type="inferred from homology"/>
<evidence type="ECO:0000256" key="4">
    <source>
        <dbReference type="ARBA" id="ARBA00022741"/>
    </source>
</evidence>
<keyword evidence="2" id="KW-0813">Transport</keyword>
<evidence type="ECO:0000313" key="7">
    <source>
        <dbReference type="EMBL" id="KTT19202.1"/>
    </source>
</evidence>
<dbReference type="InterPro" id="IPR017871">
    <property type="entry name" value="ABC_transporter-like_CS"/>
</dbReference>
<evidence type="ECO:0000256" key="5">
    <source>
        <dbReference type="ARBA" id="ARBA00022840"/>
    </source>
</evidence>
<organism evidence="7 8">
    <name type="scientific">Pseudacidovorax intermedius</name>
    <dbReference type="NCBI Taxonomy" id="433924"/>
    <lineage>
        <taxon>Bacteria</taxon>
        <taxon>Pseudomonadati</taxon>
        <taxon>Pseudomonadota</taxon>
        <taxon>Betaproteobacteria</taxon>
        <taxon>Burkholderiales</taxon>
        <taxon>Comamonadaceae</taxon>
        <taxon>Pseudacidovorax</taxon>
    </lineage>
</organism>
<evidence type="ECO:0000256" key="1">
    <source>
        <dbReference type="ARBA" id="ARBA00005417"/>
    </source>
</evidence>
<dbReference type="PATRIC" id="fig|433924.3.peg.5156"/>
<keyword evidence="3" id="KW-0472">Membrane</keyword>
<comment type="similarity">
    <text evidence="1">Belongs to the ABC transporter superfamily.</text>
</comment>
<dbReference type="CDD" id="cd03293">
    <property type="entry name" value="ABC_NrtD_SsuB_transporters"/>
    <property type="match status" value="1"/>
</dbReference>